<feature type="compositionally biased region" description="Polar residues" evidence="1">
    <location>
        <begin position="1"/>
        <end position="22"/>
    </location>
</feature>
<evidence type="ECO:0000256" key="1">
    <source>
        <dbReference type="SAM" id="MobiDB-lite"/>
    </source>
</evidence>
<feature type="compositionally biased region" description="Acidic residues" evidence="1">
    <location>
        <begin position="234"/>
        <end position="250"/>
    </location>
</feature>
<reference evidence="2" key="1">
    <citation type="submission" date="2021-02" db="EMBL/GenBank/DDBJ databases">
        <authorList>
            <person name="Nowell W R."/>
        </authorList>
    </citation>
    <scope>NUCLEOTIDE SEQUENCE</scope>
    <source>
        <strain evidence="2">Ploen Becks lab</strain>
    </source>
</reference>
<evidence type="ECO:0000313" key="2">
    <source>
        <dbReference type="EMBL" id="CAF0927108.1"/>
    </source>
</evidence>
<protein>
    <submittedName>
        <fullName evidence="2">Uncharacterized protein</fullName>
    </submittedName>
</protein>
<name>A0A814BEE2_9BILA</name>
<gene>
    <name evidence="2" type="ORF">OXX778_LOCUS12701</name>
</gene>
<dbReference type="AlphaFoldDB" id="A0A814BEE2"/>
<feature type="region of interest" description="Disordered" evidence="1">
    <location>
        <begin position="1"/>
        <end position="27"/>
    </location>
</feature>
<accession>A0A814BEE2</accession>
<comment type="caution">
    <text evidence="2">The sequence shown here is derived from an EMBL/GenBank/DDBJ whole genome shotgun (WGS) entry which is preliminary data.</text>
</comment>
<evidence type="ECO:0000313" key="3">
    <source>
        <dbReference type="Proteomes" id="UP000663879"/>
    </source>
</evidence>
<dbReference type="OrthoDB" id="10179687at2759"/>
<feature type="region of interest" description="Disordered" evidence="1">
    <location>
        <begin position="234"/>
        <end position="272"/>
    </location>
</feature>
<dbReference type="EMBL" id="CAJNOC010002336">
    <property type="protein sequence ID" value="CAF0927108.1"/>
    <property type="molecule type" value="Genomic_DNA"/>
</dbReference>
<sequence>MAPTNSNAKSSTAKQTQSSNISKPILEKPQVLRTNKDALNVQSQKNGEIMSILYDLVKRFDLLSTEYNSLKDSIDGVKNESRCEIDNILQRLERNQLQETAPASTVQPLFSREIVTQAFLQLGVDLNVELVYEGKNLLALVLFNRNNINIYGTKMLGKLFRKKEMSEGTVEPIRTSTPALDPVRINLIKACDLKKLKTIEAFEDNWDNIVRSLRQKCLDLKKYLIKHPEAADFIEDENEQNDDEENDEIPNEQPTSNIPIARDVSMSSLQMA</sequence>
<proteinExistence type="predicted"/>
<keyword evidence="3" id="KW-1185">Reference proteome</keyword>
<organism evidence="2 3">
    <name type="scientific">Brachionus calyciflorus</name>
    <dbReference type="NCBI Taxonomy" id="104777"/>
    <lineage>
        <taxon>Eukaryota</taxon>
        <taxon>Metazoa</taxon>
        <taxon>Spiralia</taxon>
        <taxon>Gnathifera</taxon>
        <taxon>Rotifera</taxon>
        <taxon>Eurotatoria</taxon>
        <taxon>Monogononta</taxon>
        <taxon>Pseudotrocha</taxon>
        <taxon>Ploima</taxon>
        <taxon>Brachionidae</taxon>
        <taxon>Brachionus</taxon>
    </lineage>
</organism>
<dbReference type="Proteomes" id="UP000663879">
    <property type="component" value="Unassembled WGS sequence"/>
</dbReference>